<feature type="domain" description="UspA" evidence="5">
    <location>
        <begin position="6"/>
        <end position="138"/>
    </location>
</feature>
<dbReference type="SUPFAM" id="SSF52402">
    <property type="entry name" value="Adenine nucleotide alpha hydrolases-like"/>
    <property type="match status" value="2"/>
</dbReference>
<evidence type="ECO:0000256" key="3">
    <source>
        <dbReference type="ARBA" id="ARBA00022490"/>
    </source>
</evidence>
<comment type="caution">
    <text evidence="6">The sequence shown here is derived from an EMBL/GenBank/DDBJ whole genome shotgun (WGS) entry which is preliminary data.</text>
</comment>
<evidence type="ECO:0000256" key="4">
    <source>
        <dbReference type="ARBA" id="ARBA00037131"/>
    </source>
</evidence>
<evidence type="ECO:0000259" key="5">
    <source>
        <dbReference type="Pfam" id="PF00582"/>
    </source>
</evidence>
<gene>
    <name evidence="6" type="primary">uspE</name>
    <name evidence="6" type="ORF">Maes01_00802</name>
</gene>
<evidence type="ECO:0000256" key="2">
    <source>
        <dbReference type="ARBA" id="ARBA00008791"/>
    </source>
</evidence>
<dbReference type="PANTHER" id="PTHR47892:SF1">
    <property type="entry name" value="UNIVERSAL STRESS PROTEIN E"/>
    <property type="match status" value="1"/>
</dbReference>
<evidence type="ECO:0000256" key="1">
    <source>
        <dbReference type="ARBA" id="ARBA00004496"/>
    </source>
</evidence>
<dbReference type="Proteomes" id="UP001408594">
    <property type="component" value="Unassembled WGS sequence"/>
</dbReference>
<comment type="subcellular location">
    <subcellularLocation>
        <location evidence="1">Cytoplasm</location>
    </subcellularLocation>
</comment>
<name>A0ABP9WNR2_9GAMM</name>
<keyword evidence="3" id="KW-0963">Cytoplasm</keyword>
<protein>
    <submittedName>
        <fullName evidence="6">Universal stress protein E</fullName>
    </submittedName>
</protein>
<dbReference type="Gene3D" id="3.40.50.12370">
    <property type="match status" value="1"/>
</dbReference>
<dbReference type="Pfam" id="PF00582">
    <property type="entry name" value="Usp"/>
    <property type="match status" value="2"/>
</dbReference>
<comment type="similarity">
    <text evidence="2">Belongs to the universal stress protein A family.</text>
</comment>
<evidence type="ECO:0000313" key="7">
    <source>
        <dbReference type="Proteomes" id="UP001408594"/>
    </source>
</evidence>
<comment type="function">
    <text evidence="4">Required for resistance to DNA-damaging agents.</text>
</comment>
<keyword evidence="7" id="KW-1185">Reference proteome</keyword>
<sequence length="297" mass="33210">MQQQPTIFVVVDPNDERHVALERALTIAKLRDPQPRLLVFVAVDGEAVDTRAVNDHLFRDESWFREQIRQPIADAGLQCDIQVCWSSDWQGAIIQESRRCNAEMIYLPVHAKTSRRFTFAESKWHVLKQARCPVVLIRPGAKDQRKVVLATVNYQAKTDRHRQLNRQITERARYIAACYGAELHLVNAYLDSMLYPDRGALAKLADKTGVPTDRIHVKRGYTNEVVSAVAKEIDADLVVMGTLNQYGETGSILRGNTAERVIGGLELDVMVCNGFTNTSGKEAMVAQPAEAEAAEAP</sequence>
<reference evidence="6 7" key="1">
    <citation type="submission" date="2024-02" db="EMBL/GenBank/DDBJ databases">
        <title>Microbulbifer aestuariivivens NBRC 112533.</title>
        <authorList>
            <person name="Ichikawa N."/>
            <person name="Katano-Makiyama Y."/>
            <person name="Hidaka K."/>
        </authorList>
    </citation>
    <scope>NUCLEOTIDE SEQUENCE [LARGE SCALE GENOMIC DNA]</scope>
    <source>
        <strain evidence="6 7">NBRC 112533</strain>
    </source>
</reference>
<dbReference type="InterPro" id="IPR006016">
    <property type="entry name" value="UspA"/>
</dbReference>
<evidence type="ECO:0000313" key="6">
    <source>
        <dbReference type="EMBL" id="GAA5524248.1"/>
    </source>
</evidence>
<accession>A0ABP9WNR2</accession>
<dbReference type="PANTHER" id="PTHR47892">
    <property type="entry name" value="UNIVERSAL STRESS PROTEIN E"/>
    <property type="match status" value="1"/>
</dbReference>
<feature type="domain" description="UspA" evidence="5">
    <location>
        <begin position="195"/>
        <end position="272"/>
    </location>
</feature>
<dbReference type="RefSeq" id="WP_345549085.1">
    <property type="nucleotide sequence ID" value="NZ_BAABRT010000004.1"/>
</dbReference>
<proteinExistence type="inferred from homology"/>
<dbReference type="EMBL" id="BAABRT010000004">
    <property type="protein sequence ID" value="GAA5524248.1"/>
    <property type="molecule type" value="Genomic_DNA"/>
</dbReference>
<organism evidence="6 7">
    <name type="scientific">Microbulbifer aestuariivivens</name>
    <dbReference type="NCBI Taxonomy" id="1908308"/>
    <lineage>
        <taxon>Bacteria</taxon>
        <taxon>Pseudomonadati</taxon>
        <taxon>Pseudomonadota</taxon>
        <taxon>Gammaproteobacteria</taxon>
        <taxon>Cellvibrionales</taxon>
        <taxon>Microbulbiferaceae</taxon>
        <taxon>Microbulbifer</taxon>
    </lineage>
</organism>